<organism evidence="4 5">
    <name type="scientific">Spectribacter hydrogenoxidans</name>
    <dbReference type="NCBI Taxonomy" id="3075608"/>
    <lineage>
        <taxon>Bacteria</taxon>
        <taxon>Pseudomonadati</taxon>
        <taxon>Pseudomonadota</taxon>
        <taxon>Gammaproteobacteria</taxon>
        <taxon>Salinisphaerales</taxon>
        <taxon>Salinisphaeraceae</taxon>
        <taxon>Spectribacter</taxon>
    </lineage>
</organism>
<name>A0ABU3BY45_9GAMM</name>
<dbReference type="Proteomes" id="UP001251857">
    <property type="component" value="Unassembled WGS sequence"/>
</dbReference>
<evidence type="ECO:0000313" key="4">
    <source>
        <dbReference type="EMBL" id="MDT0634160.1"/>
    </source>
</evidence>
<dbReference type="InterPro" id="IPR006140">
    <property type="entry name" value="D-isomer_DH_NAD-bd"/>
</dbReference>
<dbReference type="Pfam" id="PF02826">
    <property type="entry name" value="2-Hacid_dh_C"/>
    <property type="match status" value="1"/>
</dbReference>
<reference evidence="4 5" key="1">
    <citation type="submission" date="2023-09" db="EMBL/GenBank/DDBJ databases">
        <authorList>
            <person name="Rey-Velasco X."/>
        </authorList>
    </citation>
    <scope>NUCLEOTIDE SEQUENCE [LARGE SCALE GENOMIC DNA]</scope>
    <source>
        <strain evidence="4 5">W335</strain>
    </source>
</reference>
<feature type="domain" description="D-isomer specific 2-hydroxyacid dehydrogenase NAD-binding" evidence="3">
    <location>
        <begin position="111"/>
        <end position="284"/>
    </location>
</feature>
<dbReference type="CDD" id="cd05300">
    <property type="entry name" value="2-Hacid_dh_1"/>
    <property type="match status" value="1"/>
</dbReference>
<dbReference type="EMBL" id="JAVRIB010000003">
    <property type="protein sequence ID" value="MDT0634160.1"/>
    <property type="molecule type" value="Genomic_DNA"/>
</dbReference>
<comment type="caution">
    <text evidence="4">The sequence shown here is derived from an EMBL/GenBank/DDBJ whole genome shotgun (WGS) entry which is preliminary data.</text>
</comment>
<gene>
    <name evidence="4" type="ORF">RM532_04250</name>
</gene>
<dbReference type="SUPFAM" id="SSF51735">
    <property type="entry name" value="NAD(P)-binding Rossmann-fold domains"/>
    <property type="match status" value="1"/>
</dbReference>
<dbReference type="RefSeq" id="WP_311651913.1">
    <property type="nucleotide sequence ID" value="NZ_JAVRIB010000003.1"/>
</dbReference>
<proteinExistence type="predicted"/>
<evidence type="ECO:0000256" key="1">
    <source>
        <dbReference type="ARBA" id="ARBA00023002"/>
    </source>
</evidence>
<keyword evidence="2" id="KW-0520">NAD</keyword>
<evidence type="ECO:0000256" key="2">
    <source>
        <dbReference type="ARBA" id="ARBA00023027"/>
    </source>
</evidence>
<evidence type="ECO:0000259" key="3">
    <source>
        <dbReference type="Pfam" id="PF02826"/>
    </source>
</evidence>
<dbReference type="SUPFAM" id="SSF52283">
    <property type="entry name" value="Formate/glycerate dehydrogenase catalytic domain-like"/>
    <property type="match status" value="1"/>
</dbReference>
<dbReference type="PANTHER" id="PTHR43333:SF1">
    <property type="entry name" value="D-ISOMER SPECIFIC 2-HYDROXYACID DEHYDROGENASE NAD-BINDING DOMAIN-CONTAINING PROTEIN"/>
    <property type="match status" value="1"/>
</dbReference>
<dbReference type="PANTHER" id="PTHR43333">
    <property type="entry name" value="2-HACID_DH_C DOMAIN-CONTAINING PROTEIN"/>
    <property type="match status" value="1"/>
</dbReference>
<accession>A0ABU3BY45</accession>
<sequence>MTDRLPVVTVLTAPDEAPPPGLDQLNGRAEVRMSADTEQLASQLPGTDVLLVTDFRTDAVLEAWPVADRLDWVHATSAGVDALLFPGMRESDVALTNARGIFDRPIAEYVLGLILAFAKDTRGNIELQQAGEWRHRDTERIDHKQVLVVGAGAIGGEIARLCGAAGMQVEGIARTAREVPDFAAVHAIENLHTRLPHADYVVVAAPLNRATEHLFNAEAFQAMKPTARFINVGRGPIADTDALVRALRSGEIAGAGLDVFEEEPLPADHPLWELSNAILSAHMAGDFTGWRAALIDQFMTNFDRWQTGQPLHNLVDKKRGAVPPRGTVAAPT</sequence>
<dbReference type="Gene3D" id="3.40.50.720">
    <property type="entry name" value="NAD(P)-binding Rossmann-like Domain"/>
    <property type="match status" value="2"/>
</dbReference>
<evidence type="ECO:0000313" key="5">
    <source>
        <dbReference type="Proteomes" id="UP001251857"/>
    </source>
</evidence>
<protein>
    <submittedName>
        <fullName evidence="4">D-2-hydroxyacid dehydrogenase</fullName>
    </submittedName>
</protein>
<keyword evidence="5" id="KW-1185">Reference proteome</keyword>
<dbReference type="InterPro" id="IPR036291">
    <property type="entry name" value="NAD(P)-bd_dom_sf"/>
</dbReference>
<keyword evidence="1" id="KW-0560">Oxidoreductase</keyword>